<gene>
    <name evidence="2 3" type="primary">LOC117148416</name>
</gene>
<reference evidence="2 3" key="1">
    <citation type="submission" date="2025-04" db="UniProtKB">
        <authorList>
            <consortium name="RefSeq"/>
        </authorList>
    </citation>
    <scope>IDENTIFICATION</scope>
    <source>
        <strain evidence="2 3">Mau12</strain>
        <tissue evidence="2 3">Whole Body</tissue>
    </source>
</reference>
<name>A0A6P8L971_DROMA</name>
<accession>A0A6P8L971</accession>
<dbReference type="Gene3D" id="2.40.50.90">
    <property type="match status" value="1"/>
</dbReference>
<evidence type="ECO:0000313" key="1">
    <source>
        <dbReference type="Proteomes" id="UP000515162"/>
    </source>
</evidence>
<protein>
    <submittedName>
        <fullName evidence="2 3">Uncharacterized protein LOC117148416</fullName>
    </submittedName>
</protein>
<dbReference type="GeneID" id="117148416"/>
<proteinExistence type="predicted"/>
<dbReference type="Proteomes" id="UP000515162">
    <property type="component" value="Chromosome X"/>
</dbReference>
<keyword evidence="1" id="KW-1185">Reference proteome</keyword>
<evidence type="ECO:0000313" key="3">
    <source>
        <dbReference type="RefSeq" id="XP_033171676.1"/>
    </source>
</evidence>
<dbReference type="AlphaFoldDB" id="A0A6P8L971"/>
<evidence type="ECO:0000313" key="2">
    <source>
        <dbReference type="RefSeq" id="XP_033171675.1"/>
    </source>
</evidence>
<dbReference type="InterPro" id="IPR035437">
    <property type="entry name" value="SNase_OB-fold_sf"/>
</dbReference>
<sequence length="104" mass="12196">MIFYVDYGNTEFVSLNCLAPCENVDSLKPHRSVSFHIEGIVRSKYLTHQTTMDCIEYLKSKLLNTEMNVHLVQRLPDGFLIRFLDDGKDIPKQLLRRNYAQMEE</sequence>
<dbReference type="RefSeq" id="XP_033171676.1">
    <property type="nucleotide sequence ID" value="XM_033315785.1"/>
</dbReference>
<dbReference type="RefSeq" id="XP_033171675.1">
    <property type="nucleotide sequence ID" value="XM_033315784.1"/>
</dbReference>
<dbReference type="Gene3D" id="2.30.30.140">
    <property type="match status" value="1"/>
</dbReference>
<organism evidence="1 3">
    <name type="scientific">Drosophila mauritiana</name>
    <name type="common">Fruit fly</name>
    <dbReference type="NCBI Taxonomy" id="7226"/>
    <lineage>
        <taxon>Eukaryota</taxon>
        <taxon>Metazoa</taxon>
        <taxon>Ecdysozoa</taxon>
        <taxon>Arthropoda</taxon>
        <taxon>Hexapoda</taxon>
        <taxon>Insecta</taxon>
        <taxon>Pterygota</taxon>
        <taxon>Neoptera</taxon>
        <taxon>Endopterygota</taxon>
        <taxon>Diptera</taxon>
        <taxon>Brachycera</taxon>
        <taxon>Muscomorpha</taxon>
        <taxon>Ephydroidea</taxon>
        <taxon>Drosophilidae</taxon>
        <taxon>Drosophila</taxon>
        <taxon>Sophophora</taxon>
    </lineage>
</organism>